<evidence type="ECO:0000256" key="10">
    <source>
        <dbReference type="ARBA" id="ARBA00023136"/>
    </source>
</evidence>
<accession>A0A8J1UDQ8</accession>
<feature type="transmembrane region" description="Helical" evidence="12">
    <location>
        <begin position="12"/>
        <end position="34"/>
    </location>
</feature>
<dbReference type="Proteomes" id="UP000749559">
    <property type="component" value="Unassembled WGS sequence"/>
</dbReference>
<keyword evidence="11" id="KW-0325">Glycoprotein</keyword>
<dbReference type="Pfam" id="PF00852">
    <property type="entry name" value="Glyco_transf_10"/>
    <property type="match status" value="1"/>
</dbReference>
<evidence type="ECO:0000256" key="8">
    <source>
        <dbReference type="ARBA" id="ARBA00022989"/>
    </source>
</evidence>
<dbReference type="EMBL" id="CAIIXF020000006">
    <property type="protein sequence ID" value="CAH1785365.1"/>
    <property type="molecule type" value="Genomic_DNA"/>
</dbReference>
<sequence>MKNMNNISFKNNLFPVFVSCLTFTIMVITLLLIANSTISLTVQHIQPLNIKKTYDMDKTQRRQLPHKTHALTVLRNRGYKVYNATDELKNNALAMGIQETKAKKTAPKKDREIKILIWTTFFKTRFYIKTKPALKTSNCSIKHCSFHYDKSRAGIASSDAVLFHQWGSDFKISDPIPQIRFSWQNYIFFSIENPTRNYFTKYAKLLDGFYNLTATYKQSSDVPLPYGKYVPRILRSKLTSSKNYYMENRRNKTDKGASVLWVVSNCETVNNRMQFVKNLQKYIAIDIFGRCGKPCERGTKCGTHPYMFYMALENADCKDYITEKLWKNSFQENLIPVVQGSKVEYGKHLPPNSFIHADNFKSTKYLAQYITKVSQSETLYNSYFKWKELYQFTSAAGLQNPDNVCKLCTVLNERRQNISFNKVYKISSWYDWRTQCASR</sequence>
<evidence type="ECO:0000256" key="9">
    <source>
        <dbReference type="ARBA" id="ARBA00023034"/>
    </source>
</evidence>
<comment type="subcellular location">
    <subcellularLocation>
        <location evidence="1">Golgi apparatus membrane</location>
        <topology evidence="1">Single-pass type II membrane protein</topology>
    </subcellularLocation>
    <subcellularLocation>
        <location evidence="12">Golgi apparatus</location>
        <location evidence="12">Golgi stack membrane</location>
        <topology evidence="12">Single-pass type II membrane protein</topology>
    </subcellularLocation>
</comment>
<protein>
    <recommendedName>
        <fullName evidence="12">Fucosyltransferase</fullName>
        <ecNumber evidence="12">2.4.1.-</ecNumber>
    </recommendedName>
</protein>
<evidence type="ECO:0000256" key="4">
    <source>
        <dbReference type="ARBA" id="ARBA00022676"/>
    </source>
</evidence>
<evidence type="ECO:0000313" key="15">
    <source>
        <dbReference type="EMBL" id="CAH1785365.1"/>
    </source>
</evidence>
<dbReference type="InterPro" id="IPR001503">
    <property type="entry name" value="Glyco_trans_10"/>
</dbReference>
<dbReference type="PANTHER" id="PTHR48438">
    <property type="entry name" value="ALPHA-(1,3)-FUCOSYLTRANSFERASE C-RELATED"/>
    <property type="match status" value="1"/>
</dbReference>
<dbReference type="GO" id="GO:0008417">
    <property type="term" value="F:fucosyltransferase activity"/>
    <property type="evidence" value="ECO:0007669"/>
    <property type="project" value="InterPro"/>
</dbReference>
<dbReference type="SUPFAM" id="SSF53756">
    <property type="entry name" value="UDP-Glycosyltransferase/glycogen phosphorylase"/>
    <property type="match status" value="1"/>
</dbReference>
<dbReference type="InterPro" id="IPR055270">
    <property type="entry name" value="Glyco_tran_10_C"/>
</dbReference>
<keyword evidence="10 12" id="KW-0472">Membrane</keyword>
<evidence type="ECO:0000259" key="14">
    <source>
        <dbReference type="Pfam" id="PF17039"/>
    </source>
</evidence>
<dbReference type="EC" id="2.4.1.-" evidence="12"/>
<dbReference type="InterPro" id="IPR031481">
    <property type="entry name" value="Glyco_tran_10_N"/>
</dbReference>
<keyword evidence="6 12" id="KW-0812">Transmembrane</keyword>
<dbReference type="UniPathway" id="UPA00378"/>
<name>A0A8J1UDQ8_OWEFU</name>
<evidence type="ECO:0000313" key="16">
    <source>
        <dbReference type="Proteomes" id="UP000749559"/>
    </source>
</evidence>
<evidence type="ECO:0000256" key="7">
    <source>
        <dbReference type="ARBA" id="ARBA00022968"/>
    </source>
</evidence>
<organism evidence="15 16">
    <name type="scientific">Owenia fusiformis</name>
    <name type="common">Polychaete worm</name>
    <dbReference type="NCBI Taxonomy" id="6347"/>
    <lineage>
        <taxon>Eukaryota</taxon>
        <taxon>Metazoa</taxon>
        <taxon>Spiralia</taxon>
        <taxon>Lophotrochozoa</taxon>
        <taxon>Annelida</taxon>
        <taxon>Polychaeta</taxon>
        <taxon>Sedentaria</taxon>
        <taxon>Canalipalpata</taxon>
        <taxon>Sabellida</taxon>
        <taxon>Oweniida</taxon>
        <taxon>Oweniidae</taxon>
        <taxon>Owenia</taxon>
    </lineage>
</organism>
<keyword evidence="16" id="KW-1185">Reference proteome</keyword>
<keyword evidence="9 12" id="KW-0333">Golgi apparatus</keyword>
<reference evidence="15" key="1">
    <citation type="submission" date="2022-03" db="EMBL/GenBank/DDBJ databases">
        <authorList>
            <person name="Martin C."/>
        </authorList>
    </citation>
    <scope>NUCLEOTIDE SEQUENCE</scope>
</reference>
<dbReference type="GO" id="GO:0032580">
    <property type="term" value="C:Golgi cisterna membrane"/>
    <property type="evidence" value="ECO:0007669"/>
    <property type="project" value="UniProtKB-SubCell"/>
</dbReference>
<keyword evidence="7" id="KW-0735">Signal-anchor</keyword>
<dbReference type="OrthoDB" id="8057859at2759"/>
<feature type="domain" description="Fucosyltransferase N-terminal" evidence="14">
    <location>
        <begin position="112"/>
        <end position="227"/>
    </location>
</feature>
<dbReference type="Gene3D" id="3.40.50.11660">
    <property type="entry name" value="Glycosyl transferase family 10, C-terminal domain"/>
    <property type="match status" value="1"/>
</dbReference>
<dbReference type="InterPro" id="IPR038577">
    <property type="entry name" value="GT10-like_C_sf"/>
</dbReference>
<dbReference type="PANTHER" id="PTHR48438:SF1">
    <property type="entry name" value="ALPHA-(1,3)-FUCOSYLTRANSFERASE C-RELATED"/>
    <property type="match status" value="1"/>
</dbReference>
<gene>
    <name evidence="15" type="ORF">OFUS_LOCUS11435</name>
</gene>
<evidence type="ECO:0000259" key="13">
    <source>
        <dbReference type="Pfam" id="PF00852"/>
    </source>
</evidence>
<comment type="caution">
    <text evidence="15">The sequence shown here is derived from an EMBL/GenBank/DDBJ whole genome shotgun (WGS) entry which is preliminary data.</text>
</comment>
<keyword evidence="4 12" id="KW-0328">Glycosyltransferase</keyword>
<evidence type="ECO:0000256" key="1">
    <source>
        <dbReference type="ARBA" id="ARBA00004323"/>
    </source>
</evidence>
<dbReference type="FunFam" id="3.40.50.11660:FF:000004">
    <property type="entry name" value="Glycoprotein 3-alpha-L-fucosyltransferase A"/>
    <property type="match status" value="1"/>
</dbReference>
<comment type="similarity">
    <text evidence="3 12">Belongs to the glycosyltransferase 10 family.</text>
</comment>
<dbReference type="GO" id="GO:0000139">
    <property type="term" value="C:Golgi membrane"/>
    <property type="evidence" value="ECO:0007669"/>
    <property type="project" value="UniProtKB-SubCell"/>
</dbReference>
<comment type="pathway">
    <text evidence="2">Protein modification; protein glycosylation.</text>
</comment>
<feature type="domain" description="Fucosyltransferase C-terminal" evidence="13">
    <location>
        <begin position="254"/>
        <end position="425"/>
    </location>
</feature>
<dbReference type="Pfam" id="PF17039">
    <property type="entry name" value="Glyco_tran_10_N"/>
    <property type="match status" value="1"/>
</dbReference>
<evidence type="ECO:0000256" key="6">
    <source>
        <dbReference type="ARBA" id="ARBA00022692"/>
    </source>
</evidence>
<evidence type="ECO:0000256" key="3">
    <source>
        <dbReference type="ARBA" id="ARBA00008919"/>
    </source>
</evidence>
<evidence type="ECO:0000256" key="11">
    <source>
        <dbReference type="ARBA" id="ARBA00023180"/>
    </source>
</evidence>
<evidence type="ECO:0000256" key="12">
    <source>
        <dbReference type="RuleBase" id="RU003832"/>
    </source>
</evidence>
<proteinExistence type="inferred from homology"/>
<keyword evidence="5 12" id="KW-0808">Transferase</keyword>
<evidence type="ECO:0000256" key="2">
    <source>
        <dbReference type="ARBA" id="ARBA00004922"/>
    </source>
</evidence>
<keyword evidence="8 12" id="KW-1133">Transmembrane helix</keyword>
<evidence type="ECO:0000256" key="5">
    <source>
        <dbReference type="ARBA" id="ARBA00022679"/>
    </source>
</evidence>
<dbReference type="AlphaFoldDB" id="A0A8J1UDQ8"/>